<dbReference type="OrthoDB" id="1442777at2"/>
<dbReference type="EMBL" id="SODV01000001">
    <property type="protein sequence ID" value="TDX01926.1"/>
    <property type="molecule type" value="Genomic_DNA"/>
</dbReference>
<dbReference type="Proteomes" id="UP000294498">
    <property type="component" value="Unassembled WGS sequence"/>
</dbReference>
<evidence type="ECO:0000313" key="2">
    <source>
        <dbReference type="Proteomes" id="UP000294498"/>
    </source>
</evidence>
<dbReference type="RefSeq" id="WP_133994560.1">
    <property type="nucleotide sequence ID" value="NZ_SODV01000001.1"/>
</dbReference>
<accession>A0A4R8DV94</accession>
<proteinExistence type="predicted"/>
<dbReference type="AlphaFoldDB" id="A0A4R8DV94"/>
<organism evidence="1 2">
    <name type="scientific">Dinghuibacter silviterrae</name>
    <dbReference type="NCBI Taxonomy" id="1539049"/>
    <lineage>
        <taxon>Bacteria</taxon>
        <taxon>Pseudomonadati</taxon>
        <taxon>Bacteroidota</taxon>
        <taxon>Chitinophagia</taxon>
        <taxon>Chitinophagales</taxon>
        <taxon>Chitinophagaceae</taxon>
        <taxon>Dinghuibacter</taxon>
    </lineage>
</organism>
<gene>
    <name evidence="1" type="ORF">EDB95_2971</name>
</gene>
<protein>
    <submittedName>
        <fullName evidence="1">Uncharacterized protein</fullName>
    </submittedName>
</protein>
<evidence type="ECO:0000313" key="1">
    <source>
        <dbReference type="EMBL" id="TDX01926.1"/>
    </source>
</evidence>
<keyword evidence="2" id="KW-1185">Reference proteome</keyword>
<sequence length="252" mass="28479">MADEINKSLQKIAAMVKTIHEATRNNAYTELLTYSVISFDNVWNPGVIQSAREFKITLHVHPDVYVKLYTIIPSMAKTLRNDFNRVSNYEFSEIEILPDYDKFTLVDATIQPVFTPWDEINQSQEKLLVMLRQSTDHLDFQNIGNTARTILQNLADIVYDPSRHAHEDPSADMSAGKFKNRLNAYIHTELKGSGNEELRNFADAQITAMKKTIDLANATTHKLNVGRPFAEACAVGTIHVISIIKTINKSKA</sequence>
<reference evidence="1 2" key="1">
    <citation type="submission" date="2019-03" db="EMBL/GenBank/DDBJ databases">
        <title>Genomic Encyclopedia of Type Strains, Phase IV (KMG-IV): sequencing the most valuable type-strain genomes for metagenomic binning, comparative biology and taxonomic classification.</title>
        <authorList>
            <person name="Goeker M."/>
        </authorList>
    </citation>
    <scope>NUCLEOTIDE SEQUENCE [LARGE SCALE GENOMIC DNA]</scope>
    <source>
        <strain evidence="1 2">DSM 100059</strain>
    </source>
</reference>
<comment type="caution">
    <text evidence="1">The sequence shown here is derived from an EMBL/GenBank/DDBJ whole genome shotgun (WGS) entry which is preliminary data.</text>
</comment>
<name>A0A4R8DV94_9BACT</name>